<feature type="compositionally biased region" description="Low complexity" evidence="1">
    <location>
        <begin position="100"/>
        <end position="126"/>
    </location>
</feature>
<dbReference type="AlphaFoldDB" id="A0A812MWN3"/>
<feature type="non-terminal residue" evidence="2">
    <location>
        <position position="1"/>
    </location>
</feature>
<evidence type="ECO:0000313" key="3">
    <source>
        <dbReference type="Proteomes" id="UP000601435"/>
    </source>
</evidence>
<dbReference type="Proteomes" id="UP000601435">
    <property type="component" value="Unassembled WGS sequence"/>
</dbReference>
<dbReference type="EMBL" id="CAJNJA010011284">
    <property type="protein sequence ID" value="CAE7269773.1"/>
    <property type="molecule type" value="Genomic_DNA"/>
</dbReference>
<evidence type="ECO:0000313" key="2">
    <source>
        <dbReference type="EMBL" id="CAE7269773.1"/>
    </source>
</evidence>
<keyword evidence="3" id="KW-1185">Reference proteome</keyword>
<dbReference type="OrthoDB" id="10581295at2759"/>
<feature type="compositionally biased region" description="Low complexity" evidence="1">
    <location>
        <begin position="76"/>
        <end position="87"/>
    </location>
</feature>
<gene>
    <name evidence="2" type="ORF">SNEC2469_LOCUS6437</name>
</gene>
<evidence type="ECO:0000256" key="1">
    <source>
        <dbReference type="SAM" id="MobiDB-lite"/>
    </source>
</evidence>
<proteinExistence type="predicted"/>
<organism evidence="2 3">
    <name type="scientific">Symbiodinium necroappetens</name>
    <dbReference type="NCBI Taxonomy" id="1628268"/>
    <lineage>
        <taxon>Eukaryota</taxon>
        <taxon>Sar</taxon>
        <taxon>Alveolata</taxon>
        <taxon>Dinophyceae</taxon>
        <taxon>Suessiales</taxon>
        <taxon>Symbiodiniaceae</taxon>
        <taxon>Symbiodinium</taxon>
    </lineage>
</organism>
<protein>
    <submittedName>
        <fullName evidence="2">Uncharacterized protein</fullName>
    </submittedName>
</protein>
<name>A0A812MWN3_9DINO</name>
<accession>A0A812MWN3</accession>
<feature type="compositionally biased region" description="Low complexity" evidence="1">
    <location>
        <begin position="164"/>
        <end position="197"/>
    </location>
</feature>
<sequence>ATGEDFYPHACLELLIRAESLQGAKTAEIRPAPGEVSVSQRQGPEVPKAAGTTVAAPFPGREESAPAPAPSPSPPSTLKAPTTAPSPEVASPKQVEATKAGEAPTAATETVPAATAAAGGDAASGWDSDDDDDWRGTQAAGSPPQVTETPAADAAAKPEGSTSAVATPPAAAPRATETPATDAATKPEGSTSAVATPPAAPPRDEPLQEKSPSNRSTTSDRHKAAAAANAATKKVSRFSLWGSGSTKSKK</sequence>
<reference evidence="2" key="1">
    <citation type="submission" date="2021-02" db="EMBL/GenBank/DDBJ databases">
        <authorList>
            <person name="Dougan E. K."/>
            <person name="Rhodes N."/>
            <person name="Thang M."/>
            <person name="Chan C."/>
        </authorList>
    </citation>
    <scope>NUCLEOTIDE SEQUENCE</scope>
</reference>
<feature type="region of interest" description="Disordered" evidence="1">
    <location>
        <begin position="26"/>
        <end position="250"/>
    </location>
</feature>
<comment type="caution">
    <text evidence="2">The sequence shown here is derived from an EMBL/GenBank/DDBJ whole genome shotgun (WGS) entry which is preliminary data.</text>
</comment>